<dbReference type="Pfam" id="PF00072">
    <property type="entry name" value="Response_reg"/>
    <property type="match status" value="1"/>
</dbReference>
<keyword evidence="4" id="KW-0614">Plasmid</keyword>
<dbReference type="AlphaFoldDB" id="A0AB39HJY0"/>
<sequence length="386" mass="44128">MMNLQGKSALMNQDCFHVVYIDDDELMLSAARRLIRRLRPRWTLTCIQEASDWQAQIEQAPDLIICDLMMPKIKGTQLLQRAAEQFPLSVRALITGGVNFDVNIIVDKSIHFVIPKPFTDDDFNDVFIRTERLHQFPFSPDVKETLLGLNNIPVLPECIQKLRKAAKQEFLHAKQIVKIIEEEPGLSAKIVNTANSSFLGFMTPTRSLENAVNRLGLNVVESIASIMLTENQFKTLSPHQYQTITSDHLHWAETARFLAKRFSLTLEQQESIYLVALLSSLGDLILLDNQKQLPDLLISENFSNQAIINSYLFLLWGLEMELCDVTLMLDAVEDEVELEDKSVCFVLWLARDWKRANQQGCAEQFAEQFEPEVVEKLAELSLSFKE</sequence>
<dbReference type="SUPFAM" id="SSF109604">
    <property type="entry name" value="HD-domain/PDEase-like"/>
    <property type="match status" value="1"/>
</dbReference>
<dbReference type="EMBL" id="CP162602">
    <property type="protein sequence ID" value="XDK26416.1"/>
    <property type="molecule type" value="Genomic_DNA"/>
</dbReference>
<dbReference type="RefSeq" id="WP_306099306.1">
    <property type="nucleotide sequence ID" value="NZ_CP162602.1"/>
</dbReference>
<dbReference type="SMART" id="SM00448">
    <property type="entry name" value="REC"/>
    <property type="match status" value="1"/>
</dbReference>
<dbReference type="PANTHER" id="PTHR33525">
    <property type="match status" value="1"/>
</dbReference>
<dbReference type="InterPro" id="IPR011006">
    <property type="entry name" value="CheY-like_superfamily"/>
</dbReference>
<accession>A0AB39HJY0</accession>
<dbReference type="PROSITE" id="PS50110">
    <property type="entry name" value="RESPONSE_REGULATORY"/>
    <property type="match status" value="1"/>
</dbReference>
<dbReference type="PROSITE" id="PS51833">
    <property type="entry name" value="HDOD"/>
    <property type="match status" value="1"/>
</dbReference>
<feature type="modified residue" description="4-aspartylphosphate" evidence="1">
    <location>
        <position position="67"/>
    </location>
</feature>
<dbReference type="PANTHER" id="PTHR33525:SF5">
    <property type="entry name" value="TWO COMPONENT SIGNAL TRANSDUCTION SYSTEM RESPONSE REGULATOR"/>
    <property type="match status" value="1"/>
</dbReference>
<proteinExistence type="predicted"/>
<dbReference type="Pfam" id="PF08668">
    <property type="entry name" value="HDOD"/>
    <property type="match status" value="1"/>
</dbReference>
<reference evidence="4" key="1">
    <citation type="submission" date="2024-07" db="EMBL/GenBank/DDBJ databases">
        <title>Genome Analysis of a Potential Novel Vibrio Species Secreting pH- and Thermo-stable Alginate Lyase and its Application in Producing Alginate Oligosaccharides.</title>
        <authorList>
            <person name="Huang H."/>
            <person name="Bao K."/>
        </authorList>
    </citation>
    <scope>NUCLEOTIDE SEQUENCE</scope>
    <source>
        <strain evidence="4">HB236076</strain>
        <plasmid evidence="4">p-HB236076</plasmid>
    </source>
</reference>
<dbReference type="GO" id="GO:0000160">
    <property type="term" value="P:phosphorelay signal transduction system"/>
    <property type="evidence" value="ECO:0007669"/>
    <property type="project" value="InterPro"/>
</dbReference>
<organism evidence="4">
    <name type="scientific">Vibrio sp. HB236076</name>
    <dbReference type="NCBI Taxonomy" id="3232307"/>
    <lineage>
        <taxon>Bacteria</taxon>
        <taxon>Pseudomonadati</taxon>
        <taxon>Pseudomonadota</taxon>
        <taxon>Gammaproteobacteria</taxon>
        <taxon>Vibrionales</taxon>
        <taxon>Vibrionaceae</taxon>
        <taxon>Vibrio</taxon>
    </lineage>
</organism>
<dbReference type="PIRSF" id="PIRSF036883">
    <property type="entry name" value="RR_HD-GYP_mod"/>
    <property type="match status" value="1"/>
</dbReference>
<feature type="domain" description="HDOD" evidence="3">
    <location>
        <begin position="152"/>
        <end position="332"/>
    </location>
</feature>
<evidence type="ECO:0000259" key="3">
    <source>
        <dbReference type="PROSITE" id="PS51833"/>
    </source>
</evidence>
<dbReference type="KEGG" id="vih:AB0763_15295"/>
<evidence type="ECO:0000256" key="1">
    <source>
        <dbReference type="PROSITE-ProRule" id="PRU00169"/>
    </source>
</evidence>
<dbReference type="Gene3D" id="1.10.3210.10">
    <property type="entry name" value="Hypothetical protein af1432"/>
    <property type="match status" value="1"/>
</dbReference>
<name>A0AB39HJY0_9VIBR</name>
<geneLocation type="plasmid" evidence="4">
    <name>p-HB236076</name>
</geneLocation>
<dbReference type="InterPro" id="IPR013976">
    <property type="entry name" value="HDOD"/>
</dbReference>
<evidence type="ECO:0000259" key="2">
    <source>
        <dbReference type="PROSITE" id="PS50110"/>
    </source>
</evidence>
<dbReference type="InterPro" id="IPR001789">
    <property type="entry name" value="Sig_transdc_resp-reg_receiver"/>
</dbReference>
<protein>
    <submittedName>
        <fullName evidence="4">HDOD domain-containing protein</fullName>
    </submittedName>
</protein>
<feature type="domain" description="Response regulatory" evidence="2">
    <location>
        <begin position="17"/>
        <end position="131"/>
    </location>
</feature>
<gene>
    <name evidence="4" type="ORF">AB0763_15295</name>
</gene>
<keyword evidence="1" id="KW-0597">Phosphoprotein</keyword>
<dbReference type="InterPro" id="IPR014626">
    <property type="entry name" value="Sig_transdc_resp-reg_put"/>
</dbReference>
<dbReference type="InterPro" id="IPR052340">
    <property type="entry name" value="RNase_Y/CdgJ"/>
</dbReference>
<dbReference type="SUPFAM" id="SSF52172">
    <property type="entry name" value="CheY-like"/>
    <property type="match status" value="1"/>
</dbReference>
<evidence type="ECO:0000313" key="4">
    <source>
        <dbReference type="EMBL" id="XDK26416.1"/>
    </source>
</evidence>
<dbReference type="Gene3D" id="3.40.50.2300">
    <property type="match status" value="1"/>
</dbReference>